<comment type="function">
    <text evidence="1">Plays a role in nonsense-mediated mRNA decay.</text>
</comment>
<keyword evidence="1" id="KW-0539">Nucleus</keyword>
<evidence type="ECO:0000256" key="1">
    <source>
        <dbReference type="RuleBase" id="RU369098"/>
    </source>
</evidence>
<dbReference type="Gene3D" id="1.25.40.10">
    <property type="entry name" value="Tetratricopeptide repeat domain"/>
    <property type="match status" value="1"/>
</dbReference>
<dbReference type="Pfam" id="PF13638">
    <property type="entry name" value="PIN_4"/>
    <property type="match status" value="1"/>
</dbReference>
<dbReference type="EMBL" id="SNSC02000022">
    <property type="protein sequence ID" value="TID14688.1"/>
    <property type="molecule type" value="Genomic_DNA"/>
</dbReference>
<evidence type="ECO:0000313" key="6">
    <source>
        <dbReference type="Proteomes" id="UP000298493"/>
    </source>
</evidence>
<accession>A0A4Z1NLJ4</accession>
<keyword evidence="1" id="KW-0866">Nonsense-mediated mRNA decay</keyword>
<feature type="region of interest" description="Disordered" evidence="2">
    <location>
        <begin position="133"/>
        <end position="188"/>
    </location>
</feature>
<evidence type="ECO:0000259" key="4">
    <source>
        <dbReference type="Pfam" id="PF13638"/>
    </source>
</evidence>
<dbReference type="InterPro" id="IPR011990">
    <property type="entry name" value="TPR-like_helical_dom_sf"/>
</dbReference>
<dbReference type="InterPro" id="IPR002716">
    <property type="entry name" value="PIN_dom"/>
</dbReference>
<dbReference type="AlphaFoldDB" id="A0A4Z1NLJ4"/>
<feature type="compositionally biased region" description="Polar residues" evidence="2">
    <location>
        <begin position="133"/>
        <end position="162"/>
    </location>
</feature>
<evidence type="ECO:0000313" key="5">
    <source>
        <dbReference type="EMBL" id="TID14688.1"/>
    </source>
</evidence>
<reference evidence="5 6" key="1">
    <citation type="submission" date="2019-04" db="EMBL/GenBank/DDBJ databases">
        <title>High contiguity whole genome sequence and gene annotation resource for two Venturia nashicola isolates.</title>
        <authorList>
            <person name="Prokchorchik M."/>
            <person name="Won K."/>
            <person name="Lee Y."/>
            <person name="Choi E.D."/>
            <person name="Segonzac C."/>
            <person name="Sohn K.H."/>
        </authorList>
    </citation>
    <scope>NUCLEOTIDE SEQUENCE [LARGE SCALE GENOMIC DNA]</scope>
    <source>
        <strain evidence="5 6">PRI2</strain>
    </source>
</reference>
<dbReference type="Proteomes" id="UP000298493">
    <property type="component" value="Unassembled WGS sequence"/>
</dbReference>
<feature type="compositionally biased region" description="Polar residues" evidence="2">
    <location>
        <begin position="53"/>
        <end position="68"/>
    </location>
</feature>
<keyword evidence="6" id="KW-1185">Reference proteome</keyword>
<dbReference type="FunFam" id="1.25.40.10:FF:000202">
    <property type="entry name" value="Unplaced genomic scaffold supercont1.7, whole genome shotgun sequence"/>
    <property type="match status" value="1"/>
</dbReference>
<dbReference type="Pfam" id="PF10373">
    <property type="entry name" value="EST1_DNA_bind"/>
    <property type="match status" value="1"/>
</dbReference>
<feature type="compositionally biased region" description="Polar residues" evidence="2">
    <location>
        <begin position="81"/>
        <end position="109"/>
    </location>
</feature>
<dbReference type="STRING" id="86259.A0A4Z1NLJ4"/>
<dbReference type="GO" id="GO:0070034">
    <property type="term" value="F:telomerase RNA binding"/>
    <property type="evidence" value="ECO:0007669"/>
    <property type="project" value="TreeGrafter"/>
</dbReference>
<sequence length="901" mass="100483">MSNEARYVAQLQRRAETTSTSVNSRNAPQSQSNVHHSVQTASRWSPARDLSNLKLNQTNSPAPANQSPSFPPDVDPGGNARRQSGSAGDESQTQLSAKSCGQEDQSNPQFRGHHFNDQGQLVSRQLFNPVSEASTSQATFTTHTFSSTPGAQLTSSNSNVSRPPSDRTGRSISHDIASQSTRQLGGISMPIDPRFPNMLMQPDARPISQEQLAAEVKSIYAGLTMVESKCIHVDRAQASAMRNADSGQTPKLADDHWQALIALHRTLLHEHHDFFLASQHPSASPALRRLAAKYSMPSRMWKHGIHSFLELLRFRLPDSLEFMIYFIYTAYQMMSLLYETVPAFEDTWIECLGDLGRYRMAVEDEDIRDRETWAGVSRFWYSKAADRSPDVGRLYHHLAILARPNALQQLYFYSRSLISVQPFHSARDSILTLFNPIMARQETLSSQITSIDTNFIKIHAILFAKDNLGQYEALRESFLDALDAHIGRITAKWREQGAYVMIANLGALYDYGTESPLRRFFELGFAKFAPPNTTSAPFVTPDVSSRAAYGFALNLTVTTASLVFQRAGDNNVLPFAHVLLSFLLSLASLQSFDFQVEGKYVAGSLLSDVPWKDICAFLNTLGRSTQPLPHFESMHFILPQKGDARPLPEDHLIRGQVWSQEYFPKDWFKESEVDDEERSIERASTVHVRAGRVLWIAYRLASVLVCDKKLFLKDHDVFASLIEHEWKVVVPHQVFSDLSVLSKSLDTDSVAARQALKSVKKAYVGHSDIRILTVKGEDITRQHLASGKPTSSGCSSPLEAFDNPEEKTEDLIGVTRRASDLNSFAKPKEATDQIRPAILLTEDRSTRVRARSDKVASLAPSVLRRILSTASRVRSRALSGATKSPDHFGGGKLDANTMDMT</sequence>
<feature type="domain" description="PIN" evidence="4">
    <location>
        <begin position="704"/>
        <end position="856"/>
    </location>
</feature>
<dbReference type="Gene3D" id="3.40.50.1010">
    <property type="entry name" value="5'-nuclease"/>
    <property type="match status" value="1"/>
</dbReference>
<dbReference type="PANTHER" id="PTHR15696">
    <property type="entry name" value="SMG-7 SUPPRESSOR WITH MORPHOLOGICAL EFFECT ON GENITALIA PROTEIN 7"/>
    <property type="match status" value="1"/>
</dbReference>
<dbReference type="GO" id="GO:0000184">
    <property type="term" value="P:nuclear-transcribed mRNA catabolic process, nonsense-mediated decay"/>
    <property type="evidence" value="ECO:0007669"/>
    <property type="project" value="UniProtKB-KW"/>
</dbReference>
<evidence type="ECO:0000259" key="3">
    <source>
        <dbReference type="Pfam" id="PF10373"/>
    </source>
</evidence>
<name>A0A4Z1NLJ4_9PEZI</name>
<dbReference type="SUPFAM" id="SSF48452">
    <property type="entry name" value="TPR-like"/>
    <property type="match status" value="1"/>
</dbReference>
<feature type="region of interest" description="Disordered" evidence="2">
    <location>
        <begin position="877"/>
        <end position="901"/>
    </location>
</feature>
<protein>
    <recommendedName>
        <fullName evidence="1">Nonsense-mediated mRNA decay factor</fullName>
    </recommendedName>
</protein>
<dbReference type="InterPro" id="IPR018834">
    <property type="entry name" value="DNA/RNA-bd_Est1-type"/>
</dbReference>
<evidence type="ECO:0000256" key="2">
    <source>
        <dbReference type="SAM" id="MobiDB-lite"/>
    </source>
</evidence>
<comment type="caution">
    <text evidence="5">The sequence shown here is derived from an EMBL/GenBank/DDBJ whole genome shotgun (WGS) entry which is preliminary data.</text>
</comment>
<proteinExistence type="predicted"/>
<gene>
    <name evidence="5" type="ORF">E6O75_ATG08834</name>
</gene>
<feature type="compositionally biased region" description="Basic and acidic residues" evidence="2">
    <location>
        <begin position="164"/>
        <end position="173"/>
    </location>
</feature>
<comment type="subcellular location">
    <subcellularLocation>
        <location evidence="1">Nucleus</location>
    </subcellularLocation>
</comment>
<dbReference type="GO" id="GO:0005697">
    <property type="term" value="C:telomerase holoenzyme complex"/>
    <property type="evidence" value="ECO:0007669"/>
    <property type="project" value="TreeGrafter"/>
</dbReference>
<feature type="compositionally biased region" description="Polar residues" evidence="2">
    <location>
        <begin position="17"/>
        <end position="43"/>
    </location>
</feature>
<feature type="domain" description="DNA/RNA-binding" evidence="3">
    <location>
        <begin position="380"/>
        <end position="472"/>
    </location>
</feature>
<dbReference type="InterPro" id="IPR045153">
    <property type="entry name" value="Est1/Ebs1-like"/>
</dbReference>
<dbReference type="GO" id="GO:0042162">
    <property type="term" value="F:telomeric DNA binding"/>
    <property type="evidence" value="ECO:0007669"/>
    <property type="project" value="TreeGrafter"/>
</dbReference>
<feature type="region of interest" description="Disordered" evidence="2">
    <location>
        <begin position="1"/>
        <end position="115"/>
    </location>
</feature>
<organism evidence="5 6">
    <name type="scientific">Venturia nashicola</name>
    <dbReference type="NCBI Taxonomy" id="86259"/>
    <lineage>
        <taxon>Eukaryota</taxon>
        <taxon>Fungi</taxon>
        <taxon>Dikarya</taxon>
        <taxon>Ascomycota</taxon>
        <taxon>Pezizomycotina</taxon>
        <taxon>Dothideomycetes</taxon>
        <taxon>Pleosporomycetidae</taxon>
        <taxon>Venturiales</taxon>
        <taxon>Venturiaceae</taxon>
        <taxon>Venturia</taxon>
    </lineage>
</organism>
<dbReference type="PANTHER" id="PTHR15696:SF0">
    <property type="entry name" value="TELOMERASE-BINDING PROTEIN EST1A"/>
    <property type="match status" value="1"/>
</dbReference>